<protein>
    <submittedName>
        <fullName evidence="1">Uncharacterized protein</fullName>
    </submittedName>
</protein>
<accession>A0A8S2M6W7</accession>
<dbReference type="EMBL" id="CAJOBA010027170">
    <property type="protein sequence ID" value="CAF3939766.1"/>
    <property type="molecule type" value="Genomic_DNA"/>
</dbReference>
<proteinExistence type="predicted"/>
<evidence type="ECO:0000313" key="2">
    <source>
        <dbReference type="Proteomes" id="UP000682733"/>
    </source>
</evidence>
<gene>
    <name evidence="1" type="ORF">TMI583_LOCUS21782</name>
</gene>
<feature type="non-terminal residue" evidence="1">
    <location>
        <position position="10"/>
    </location>
</feature>
<dbReference type="Proteomes" id="UP000682733">
    <property type="component" value="Unassembled WGS sequence"/>
</dbReference>
<organism evidence="1 2">
    <name type="scientific">Didymodactylos carnosus</name>
    <dbReference type="NCBI Taxonomy" id="1234261"/>
    <lineage>
        <taxon>Eukaryota</taxon>
        <taxon>Metazoa</taxon>
        <taxon>Spiralia</taxon>
        <taxon>Gnathifera</taxon>
        <taxon>Rotifera</taxon>
        <taxon>Eurotatoria</taxon>
        <taxon>Bdelloidea</taxon>
        <taxon>Philodinida</taxon>
        <taxon>Philodinidae</taxon>
        <taxon>Didymodactylos</taxon>
    </lineage>
</organism>
<name>A0A8S2M6W7_9BILA</name>
<comment type="caution">
    <text evidence="1">The sequence shown here is derived from an EMBL/GenBank/DDBJ whole genome shotgun (WGS) entry which is preliminary data.</text>
</comment>
<evidence type="ECO:0000313" key="1">
    <source>
        <dbReference type="EMBL" id="CAF3939766.1"/>
    </source>
</evidence>
<sequence length="10" mass="1340">MRAWLRSYAW</sequence>
<reference evidence="1" key="1">
    <citation type="submission" date="2021-02" db="EMBL/GenBank/DDBJ databases">
        <authorList>
            <person name="Nowell W R."/>
        </authorList>
    </citation>
    <scope>NUCLEOTIDE SEQUENCE</scope>
</reference>